<name>A0A1Q2HX22_9CORY</name>
<gene>
    <name evidence="5" type="ORF">CGLAU_07140</name>
</gene>
<accession>A0A1Q2HX22</accession>
<evidence type="ECO:0000256" key="1">
    <source>
        <dbReference type="ARBA" id="ARBA00005104"/>
    </source>
</evidence>
<dbReference type="EMBL" id="CP019688">
    <property type="protein sequence ID" value="AQQ15383.1"/>
    <property type="molecule type" value="Genomic_DNA"/>
</dbReference>
<evidence type="ECO:0000259" key="4">
    <source>
        <dbReference type="Pfam" id="PF01872"/>
    </source>
</evidence>
<dbReference type="InterPro" id="IPR050765">
    <property type="entry name" value="Riboflavin_Biosynth_HTPR"/>
</dbReference>
<protein>
    <submittedName>
        <fullName evidence="5">5-amino-6-(5-phosphoribosylamino)uracil reductase</fullName>
    </submittedName>
</protein>
<dbReference type="OrthoDB" id="5243299at2"/>
<dbReference type="Gene3D" id="3.40.430.10">
    <property type="entry name" value="Dihydrofolate Reductase, subunit A"/>
    <property type="match status" value="1"/>
</dbReference>
<dbReference type="RefSeq" id="WP_095660081.1">
    <property type="nucleotide sequence ID" value="NZ_CP019688.1"/>
</dbReference>
<keyword evidence="3" id="KW-0560">Oxidoreductase</keyword>
<dbReference type="PANTHER" id="PTHR38011">
    <property type="entry name" value="DIHYDROFOLATE REDUCTASE FAMILY PROTEIN (AFU_ORTHOLOGUE AFUA_8G06820)"/>
    <property type="match status" value="1"/>
</dbReference>
<evidence type="ECO:0000313" key="5">
    <source>
        <dbReference type="EMBL" id="AQQ15383.1"/>
    </source>
</evidence>
<keyword evidence="2" id="KW-0521">NADP</keyword>
<feature type="domain" description="Bacterial bifunctional deaminase-reductase C-terminal" evidence="4">
    <location>
        <begin position="37"/>
        <end position="181"/>
    </location>
</feature>
<reference evidence="5 6" key="1">
    <citation type="submission" date="2016-12" db="EMBL/GenBank/DDBJ databases">
        <authorList>
            <person name="Song W.-J."/>
            <person name="Kurnit D.M."/>
        </authorList>
    </citation>
    <scope>NUCLEOTIDE SEQUENCE [LARGE SCALE GENOMIC DNA]</scope>
    <source>
        <strain evidence="5 6">DSM 30827</strain>
    </source>
</reference>
<dbReference type="SUPFAM" id="SSF53597">
    <property type="entry name" value="Dihydrofolate reductase-like"/>
    <property type="match status" value="1"/>
</dbReference>
<dbReference type="Proteomes" id="UP000217209">
    <property type="component" value="Chromosome"/>
</dbReference>
<dbReference type="InterPro" id="IPR024072">
    <property type="entry name" value="DHFR-like_dom_sf"/>
</dbReference>
<dbReference type="PANTHER" id="PTHR38011:SF7">
    <property type="entry name" value="2,5-DIAMINO-6-RIBOSYLAMINO-4(3H)-PYRIMIDINONE 5'-PHOSPHATE REDUCTASE"/>
    <property type="match status" value="1"/>
</dbReference>
<evidence type="ECO:0000313" key="6">
    <source>
        <dbReference type="Proteomes" id="UP000217209"/>
    </source>
</evidence>
<comment type="pathway">
    <text evidence="1">Cofactor biosynthesis; riboflavin biosynthesis.</text>
</comment>
<sequence>MLHATDIPSLIGPTLAQGEREVRAVAINALFGAFGRSGTSGPLGNDTDASLIAGLRDWADVILVGAGTVTAEDYGPADTPMAVLSTSLKLDTGLGIFNSPRLLILTPKHSLIDASFEPHRSTPTAKGAELISTGSGSITEAVEALHDLGFNRILCEGGPSVYAAAISADLIDVLHLTVDPSTSASDDTHGLDTTGDDIRRFQLEHVGVDDDSMMFCRYRRVPAQDRP</sequence>
<evidence type="ECO:0000256" key="3">
    <source>
        <dbReference type="ARBA" id="ARBA00023002"/>
    </source>
</evidence>
<proteinExistence type="predicted"/>
<evidence type="ECO:0000256" key="2">
    <source>
        <dbReference type="ARBA" id="ARBA00022857"/>
    </source>
</evidence>
<keyword evidence="6" id="KW-1185">Reference proteome</keyword>
<dbReference type="GO" id="GO:0008703">
    <property type="term" value="F:5-amino-6-(5-phosphoribosylamino)uracil reductase activity"/>
    <property type="evidence" value="ECO:0007669"/>
    <property type="project" value="InterPro"/>
</dbReference>
<dbReference type="Pfam" id="PF01872">
    <property type="entry name" value="RibD_C"/>
    <property type="match status" value="1"/>
</dbReference>
<dbReference type="AlphaFoldDB" id="A0A1Q2HX22"/>
<dbReference type="InterPro" id="IPR002734">
    <property type="entry name" value="RibDG_C"/>
</dbReference>
<organism evidence="5 6">
    <name type="scientific">Corynebacterium glaucum</name>
    <dbReference type="NCBI Taxonomy" id="187491"/>
    <lineage>
        <taxon>Bacteria</taxon>
        <taxon>Bacillati</taxon>
        <taxon>Actinomycetota</taxon>
        <taxon>Actinomycetes</taxon>
        <taxon>Mycobacteriales</taxon>
        <taxon>Corynebacteriaceae</taxon>
        <taxon>Corynebacterium</taxon>
    </lineage>
</organism>
<dbReference type="GO" id="GO:0009231">
    <property type="term" value="P:riboflavin biosynthetic process"/>
    <property type="evidence" value="ECO:0007669"/>
    <property type="project" value="InterPro"/>
</dbReference>
<dbReference type="KEGG" id="cgv:CGLAU_07140"/>